<dbReference type="PANTHER" id="PTHR35883">
    <property type="entry name" value="CYCLIC AMP-INDUCIBLE PROTEIN BP74-RELATED"/>
    <property type="match status" value="1"/>
</dbReference>
<protein>
    <submittedName>
        <fullName evidence="2">Calmodulin</fullName>
    </submittedName>
</protein>
<keyword evidence="3" id="KW-1185">Reference proteome</keyword>
<gene>
    <name evidence="2" type="ORF">CP972_01240</name>
</gene>
<name>A0ABX6ARD8_9ACTN</name>
<dbReference type="RefSeq" id="WP_055605980.1">
    <property type="nucleotide sequence ID" value="NZ_CP023697.1"/>
</dbReference>
<feature type="domain" description="BP74 N-terminal" evidence="1">
    <location>
        <begin position="3"/>
        <end position="115"/>
    </location>
</feature>
<evidence type="ECO:0000313" key="2">
    <source>
        <dbReference type="EMBL" id="QEV04554.1"/>
    </source>
</evidence>
<accession>A0ABX6ARD8</accession>
<evidence type="ECO:0000259" key="1">
    <source>
        <dbReference type="Pfam" id="PF23621"/>
    </source>
</evidence>
<dbReference type="InterPro" id="IPR053344">
    <property type="entry name" value="cAMP-inducible_BP74-like"/>
</dbReference>
<reference evidence="2 3" key="1">
    <citation type="submission" date="2017-09" db="EMBL/GenBank/DDBJ databases">
        <authorList>
            <person name="Lee N."/>
            <person name="Cho B.-K."/>
        </authorList>
    </citation>
    <scope>NUCLEOTIDE SEQUENCE [LARGE SCALE GENOMIC DNA]</scope>
    <source>
        <strain evidence="2 3">ATCC 13879</strain>
    </source>
</reference>
<evidence type="ECO:0000313" key="3">
    <source>
        <dbReference type="Proteomes" id="UP000326041"/>
    </source>
</evidence>
<dbReference type="EMBL" id="CP023697">
    <property type="protein sequence ID" value="QEV04554.1"/>
    <property type="molecule type" value="Genomic_DNA"/>
</dbReference>
<dbReference type="PANTHER" id="PTHR35883:SF1">
    <property type="entry name" value="CALMODULIN-BINDING PROTEIN CAM-BP15-RELATED"/>
    <property type="match status" value="1"/>
</dbReference>
<dbReference type="Pfam" id="PF23621">
    <property type="entry name" value="BP74_N"/>
    <property type="match status" value="1"/>
</dbReference>
<dbReference type="InterPro" id="IPR056422">
    <property type="entry name" value="BP74_N"/>
</dbReference>
<sequence>MATAYFAFQCPPQQGKEFVFETSDDEIIAHARRVLSGEEKDRTHVMGRIKKSPKPYNPDFDFHLDPATIRFFEVAIEVCDAEPQYVDDHLDEVGGAFLPGGHWCPWASALTREVKH</sequence>
<proteinExistence type="predicted"/>
<organism evidence="2 3">
    <name type="scientific">Streptomyces prasinus</name>
    <dbReference type="NCBI Taxonomy" id="67345"/>
    <lineage>
        <taxon>Bacteria</taxon>
        <taxon>Bacillati</taxon>
        <taxon>Actinomycetota</taxon>
        <taxon>Actinomycetes</taxon>
        <taxon>Kitasatosporales</taxon>
        <taxon>Streptomycetaceae</taxon>
        <taxon>Streptomyces</taxon>
    </lineage>
</organism>
<dbReference type="Proteomes" id="UP000326041">
    <property type="component" value="Chromosome"/>
</dbReference>
<dbReference type="GeneID" id="95533234"/>